<evidence type="ECO:0000313" key="2">
    <source>
        <dbReference type="Proteomes" id="UP001153069"/>
    </source>
</evidence>
<evidence type="ECO:0000313" key="1">
    <source>
        <dbReference type="EMBL" id="CAB9513900.1"/>
    </source>
</evidence>
<sequence length="207" mass="21730">MWFGINKPCVRLYSFSVSSVELTTGTGNGSPLLGALDSLTGGLASPVAPTTAILNLDLVLQVNNTNPYRLDYKQLEPGSVEIPASMLNGPTDSLGYFPVGSWDLVNGTLPGSSASLLPVSVSAEIGLDDPATTGLAPMFVSGGEMSFLIEGIIRGTGWVPWLRGDVTFRCLAHVDDILQFGAHSSEPQCQSTLGVEGVTSQDCWVPV</sequence>
<gene>
    <name evidence="1" type="ORF">SEMRO_621_G176650.1</name>
</gene>
<comment type="caution">
    <text evidence="1">The sequence shown here is derived from an EMBL/GenBank/DDBJ whole genome shotgun (WGS) entry which is preliminary data.</text>
</comment>
<dbReference type="AlphaFoldDB" id="A0A9N8E4U0"/>
<organism evidence="1 2">
    <name type="scientific">Seminavis robusta</name>
    <dbReference type="NCBI Taxonomy" id="568900"/>
    <lineage>
        <taxon>Eukaryota</taxon>
        <taxon>Sar</taxon>
        <taxon>Stramenopiles</taxon>
        <taxon>Ochrophyta</taxon>
        <taxon>Bacillariophyta</taxon>
        <taxon>Bacillariophyceae</taxon>
        <taxon>Bacillariophycidae</taxon>
        <taxon>Naviculales</taxon>
        <taxon>Naviculaceae</taxon>
        <taxon>Seminavis</taxon>
    </lineage>
</organism>
<keyword evidence="2" id="KW-1185">Reference proteome</keyword>
<dbReference type="Proteomes" id="UP001153069">
    <property type="component" value="Unassembled WGS sequence"/>
</dbReference>
<accession>A0A9N8E4U0</accession>
<name>A0A9N8E4U0_9STRA</name>
<dbReference type="EMBL" id="CAICTM010000620">
    <property type="protein sequence ID" value="CAB9513900.1"/>
    <property type="molecule type" value="Genomic_DNA"/>
</dbReference>
<protein>
    <submittedName>
        <fullName evidence="1">Uncharacterized protein</fullName>
    </submittedName>
</protein>
<reference evidence="1" key="1">
    <citation type="submission" date="2020-06" db="EMBL/GenBank/DDBJ databases">
        <authorList>
            <consortium name="Plant Systems Biology data submission"/>
        </authorList>
    </citation>
    <scope>NUCLEOTIDE SEQUENCE</scope>
    <source>
        <strain evidence="1">D6</strain>
    </source>
</reference>
<proteinExistence type="predicted"/>